<evidence type="ECO:0000313" key="2">
    <source>
        <dbReference type="Proteomes" id="UP000183750"/>
    </source>
</evidence>
<accession>A0A1H4JI06</accession>
<reference evidence="2" key="1">
    <citation type="submission" date="2016-10" db="EMBL/GenBank/DDBJ databases">
        <authorList>
            <person name="Varghese N."/>
            <person name="Submissions S."/>
        </authorList>
    </citation>
    <scope>NUCLEOTIDE SEQUENCE [LARGE SCALE GENOMIC DNA]</scope>
    <source>
        <strain evidence="2">DSM 16089</strain>
    </source>
</reference>
<organism evidence="1 2">
    <name type="scientific">Microbacterium hydrocarbonoxydans</name>
    <dbReference type="NCBI Taxonomy" id="273678"/>
    <lineage>
        <taxon>Bacteria</taxon>
        <taxon>Bacillati</taxon>
        <taxon>Actinomycetota</taxon>
        <taxon>Actinomycetes</taxon>
        <taxon>Micrococcales</taxon>
        <taxon>Microbacteriaceae</taxon>
        <taxon>Microbacterium</taxon>
    </lineage>
</organism>
<name>A0A1H4JI06_9MICO</name>
<evidence type="ECO:0008006" key="3">
    <source>
        <dbReference type="Google" id="ProtNLM"/>
    </source>
</evidence>
<dbReference type="AlphaFoldDB" id="A0A1H4JI06"/>
<evidence type="ECO:0000313" key="1">
    <source>
        <dbReference type="EMBL" id="SEB45536.1"/>
    </source>
</evidence>
<dbReference type="EMBL" id="FNSQ01000005">
    <property type="protein sequence ID" value="SEB45536.1"/>
    <property type="molecule type" value="Genomic_DNA"/>
</dbReference>
<keyword evidence="2" id="KW-1185">Reference proteome</keyword>
<gene>
    <name evidence="1" type="ORF">SAMN04489807_0824</name>
</gene>
<proteinExistence type="predicted"/>
<sequence>MEDSRGPQSSPGLARPGPAAFVRAAFVPAAFVPAAFDSCAAEYAGLMASKKAKSAKSKPAPEDFRSDALAHALEKQDIAAVALALRHGTTVVPLVKPGARDNPLDSGEVWTYRDPKTGDLALLLFSDAKNKPANLPPGVGIYTADWLRKFLAAHPITTVFLDIAGPHPMQASPDEILKALDA</sequence>
<dbReference type="Proteomes" id="UP000183750">
    <property type="component" value="Unassembled WGS sequence"/>
</dbReference>
<protein>
    <recommendedName>
        <fullName evidence="3">SseB protein N-terminal domain-containing protein</fullName>
    </recommendedName>
</protein>